<feature type="region of interest" description="Disordered" evidence="2">
    <location>
        <begin position="112"/>
        <end position="131"/>
    </location>
</feature>
<dbReference type="AlphaFoldDB" id="A0A445APJ3"/>
<gene>
    <name evidence="3" type="ORF">Ahy_B01g052465</name>
</gene>
<evidence type="ECO:0000313" key="3">
    <source>
        <dbReference type="EMBL" id="RYR28352.1"/>
    </source>
</evidence>
<comment type="caution">
    <text evidence="3">The sequence shown here is derived from an EMBL/GenBank/DDBJ whole genome shotgun (WGS) entry which is preliminary data.</text>
</comment>
<name>A0A445APJ3_ARAHY</name>
<proteinExistence type="predicted"/>
<evidence type="ECO:0000313" key="4">
    <source>
        <dbReference type="Proteomes" id="UP000289738"/>
    </source>
</evidence>
<accession>A0A445APJ3</accession>
<evidence type="ECO:0000256" key="1">
    <source>
        <dbReference type="SAM" id="Coils"/>
    </source>
</evidence>
<sequence length="216" mass="25020">MLLNHFVQLKFILDIEHDLMIRKIYNHRVAKQLQQMMSDVRQGRDHLTIWICPFIKKELEAHFRTDEGFKRHRLMNVANRALPRLSKYTGGSATFLKTKSKLEDYTQRLEAATQQSQLPSGNDDLGSDTSVVDPDRVWSETASEPYKNHVFALAASSTSVSVTSPANPEEVFDLMEEVQKLTQELHQQAQQYEQRYNETAAINSQMTEKLEWLDHL</sequence>
<dbReference type="Proteomes" id="UP000289738">
    <property type="component" value="Chromosome B01"/>
</dbReference>
<organism evidence="3 4">
    <name type="scientific">Arachis hypogaea</name>
    <name type="common">Peanut</name>
    <dbReference type="NCBI Taxonomy" id="3818"/>
    <lineage>
        <taxon>Eukaryota</taxon>
        <taxon>Viridiplantae</taxon>
        <taxon>Streptophyta</taxon>
        <taxon>Embryophyta</taxon>
        <taxon>Tracheophyta</taxon>
        <taxon>Spermatophyta</taxon>
        <taxon>Magnoliopsida</taxon>
        <taxon>eudicotyledons</taxon>
        <taxon>Gunneridae</taxon>
        <taxon>Pentapetalae</taxon>
        <taxon>rosids</taxon>
        <taxon>fabids</taxon>
        <taxon>Fabales</taxon>
        <taxon>Fabaceae</taxon>
        <taxon>Papilionoideae</taxon>
        <taxon>50 kb inversion clade</taxon>
        <taxon>dalbergioids sensu lato</taxon>
        <taxon>Dalbergieae</taxon>
        <taxon>Pterocarpus clade</taxon>
        <taxon>Arachis</taxon>
    </lineage>
</organism>
<protein>
    <submittedName>
        <fullName evidence="3">Uncharacterized protein</fullName>
    </submittedName>
</protein>
<reference evidence="3 4" key="1">
    <citation type="submission" date="2019-01" db="EMBL/GenBank/DDBJ databases">
        <title>Sequencing of cultivated peanut Arachis hypogaea provides insights into genome evolution and oil improvement.</title>
        <authorList>
            <person name="Chen X."/>
        </authorList>
    </citation>
    <scope>NUCLEOTIDE SEQUENCE [LARGE SCALE GENOMIC DNA]</scope>
    <source>
        <strain evidence="4">cv. Fuhuasheng</strain>
        <tissue evidence="3">Leaves</tissue>
    </source>
</reference>
<dbReference type="EMBL" id="SDMP01000011">
    <property type="protein sequence ID" value="RYR28352.1"/>
    <property type="molecule type" value="Genomic_DNA"/>
</dbReference>
<evidence type="ECO:0000256" key="2">
    <source>
        <dbReference type="SAM" id="MobiDB-lite"/>
    </source>
</evidence>
<feature type="coiled-coil region" evidence="1">
    <location>
        <begin position="171"/>
        <end position="198"/>
    </location>
</feature>
<keyword evidence="4" id="KW-1185">Reference proteome</keyword>
<keyword evidence="1" id="KW-0175">Coiled coil</keyword>